<dbReference type="AlphaFoldDB" id="A0A1B6CTC7"/>
<protein>
    <submittedName>
        <fullName evidence="2">Uncharacterized protein</fullName>
    </submittedName>
</protein>
<accession>A0A1B6CTC7</accession>
<proteinExistence type="predicted"/>
<name>A0A1B6CTC7_9HEMI</name>
<evidence type="ECO:0000256" key="1">
    <source>
        <dbReference type="SAM" id="MobiDB-lite"/>
    </source>
</evidence>
<feature type="compositionally biased region" description="Acidic residues" evidence="1">
    <location>
        <begin position="70"/>
        <end position="88"/>
    </location>
</feature>
<dbReference type="EMBL" id="GEDC01020667">
    <property type="protein sequence ID" value="JAS16631.1"/>
    <property type="molecule type" value="Transcribed_RNA"/>
</dbReference>
<sequence>MSINNQEKITSKFIGKDGMVISVVTSNLFDSNLPNLITKLKEMKQKLNETLTEVVNSAKSKGEHAGVPNLEEEDDDDDDEEEDNDIVEQIDILPEKRKKIETV</sequence>
<reference evidence="2" key="1">
    <citation type="submission" date="2015-12" db="EMBL/GenBank/DDBJ databases">
        <title>De novo transcriptome assembly of four potential Pierce s Disease insect vectors from Arizona vineyards.</title>
        <authorList>
            <person name="Tassone E.E."/>
        </authorList>
    </citation>
    <scope>NUCLEOTIDE SEQUENCE</scope>
</reference>
<gene>
    <name evidence="2" type="ORF">g.10383</name>
</gene>
<feature type="region of interest" description="Disordered" evidence="1">
    <location>
        <begin position="54"/>
        <end position="90"/>
    </location>
</feature>
<organism evidence="2">
    <name type="scientific">Clastoptera arizonana</name>
    <name type="common">Arizona spittle bug</name>
    <dbReference type="NCBI Taxonomy" id="38151"/>
    <lineage>
        <taxon>Eukaryota</taxon>
        <taxon>Metazoa</taxon>
        <taxon>Ecdysozoa</taxon>
        <taxon>Arthropoda</taxon>
        <taxon>Hexapoda</taxon>
        <taxon>Insecta</taxon>
        <taxon>Pterygota</taxon>
        <taxon>Neoptera</taxon>
        <taxon>Paraneoptera</taxon>
        <taxon>Hemiptera</taxon>
        <taxon>Auchenorrhyncha</taxon>
        <taxon>Cercopoidea</taxon>
        <taxon>Clastopteridae</taxon>
        <taxon>Clastoptera</taxon>
    </lineage>
</organism>
<evidence type="ECO:0000313" key="2">
    <source>
        <dbReference type="EMBL" id="JAS16631.1"/>
    </source>
</evidence>